<name>A0ABY0IP88_9RHOO</name>
<comment type="caution">
    <text evidence="6">The sequence shown here is derived from an EMBL/GenBank/DDBJ whole genome shotgun (WGS) entry which is preliminary data.</text>
</comment>
<gene>
    <name evidence="6" type="ORF">EV678_2351</name>
</gene>
<proteinExistence type="predicted"/>
<organism evidence="6 7">
    <name type="scientific">Azospira oryzae</name>
    <dbReference type="NCBI Taxonomy" id="146939"/>
    <lineage>
        <taxon>Bacteria</taxon>
        <taxon>Pseudomonadati</taxon>
        <taxon>Pseudomonadota</taxon>
        <taxon>Betaproteobacteria</taxon>
        <taxon>Rhodocyclales</taxon>
        <taxon>Rhodocyclaceae</taxon>
        <taxon>Azospira</taxon>
    </lineage>
</organism>
<dbReference type="InterPro" id="IPR001077">
    <property type="entry name" value="COMT_C"/>
</dbReference>
<keyword evidence="3" id="KW-0949">S-adenosyl-L-methionine</keyword>
<keyword evidence="2" id="KW-0808">Transferase</keyword>
<evidence type="ECO:0000256" key="1">
    <source>
        <dbReference type="ARBA" id="ARBA00022603"/>
    </source>
</evidence>
<dbReference type="PROSITE" id="PS51683">
    <property type="entry name" value="SAM_OMT_II"/>
    <property type="match status" value="1"/>
</dbReference>
<keyword evidence="7" id="KW-1185">Reference proteome</keyword>
<dbReference type="PANTHER" id="PTHR43712">
    <property type="entry name" value="PUTATIVE (AFU_ORTHOLOGUE AFUA_4G14580)-RELATED"/>
    <property type="match status" value="1"/>
</dbReference>
<evidence type="ECO:0000313" key="6">
    <source>
        <dbReference type="EMBL" id="RZT76474.1"/>
    </source>
</evidence>
<protein>
    <submittedName>
        <fullName evidence="6">Hydroxyneurosporene-O-methyltransferase</fullName>
    </submittedName>
</protein>
<dbReference type="SUPFAM" id="SSF53335">
    <property type="entry name" value="S-adenosyl-L-methionine-dependent methyltransferases"/>
    <property type="match status" value="1"/>
</dbReference>
<accession>A0ABY0IP88</accession>
<dbReference type="InterPro" id="IPR036388">
    <property type="entry name" value="WH-like_DNA-bd_sf"/>
</dbReference>
<sequence length="365" mass="40622">MTYQRHAGAVRRFGRLMRFASRVQQWPTRLTPAPFRLLQIGSAFWQSRALYAAARLDIATRLGEETLTAEEIASRIAADGDAIARLLRLLAALGVFRETAPRRFANNELSGWLRRDHPRNLRAMILLHNDPAMCRPWYESLEEGLREGRAPFALSHGQELFPYLTDHPELERLFADAMDSVEALSGDSFATDFDWSRFHHLIDLGGARGSKARTILRHHPRLRATVVERPSVVAEARQHREGDAEAERLTFLAADLQSYQPPPAGPGDVFLLAAVLHCLDDAEAAAVLGRVAAAGAPVVVLEQVLPEQGADLAAASFDMQMFMGTRGRERTQAEWQALAVKAGVVLEEIVALRSFARILVFRRGH</sequence>
<dbReference type="Pfam" id="PF00891">
    <property type="entry name" value="Methyltransf_2"/>
    <property type="match status" value="1"/>
</dbReference>
<dbReference type="PIRSF" id="PIRSF005739">
    <property type="entry name" value="O-mtase"/>
    <property type="match status" value="1"/>
</dbReference>
<dbReference type="Proteomes" id="UP000292136">
    <property type="component" value="Unassembled WGS sequence"/>
</dbReference>
<feature type="domain" description="O-methyltransferase dimerisation" evidence="5">
    <location>
        <begin position="42"/>
        <end position="113"/>
    </location>
</feature>
<dbReference type="PANTHER" id="PTHR43712:SF2">
    <property type="entry name" value="O-METHYLTRANSFERASE CICE"/>
    <property type="match status" value="1"/>
</dbReference>
<evidence type="ECO:0000313" key="7">
    <source>
        <dbReference type="Proteomes" id="UP000292136"/>
    </source>
</evidence>
<dbReference type="EMBL" id="SHKM01000002">
    <property type="protein sequence ID" value="RZT76474.1"/>
    <property type="molecule type" value="Genomic_DNA"/>
</dbReference>
<evidence type="ECO:0000256" key="2">
    <source>
        <dbReference type="ARBA" id="ARBA00022679"/>
    </source>
</evidence>
<feature type="domain" description="O-methyltransferase C-terminal" evidence="4">
    <location>
        <begin position="138"/>
        <end position="343"/>
    </location>
</feature>
<dbReference type="Gene3D" id="3.40.50.150">
    <property type="entry name" value="Vaccinia Virus protein VP39"/>
    <property type="match status" value="1"/>
</dbReference>
<dbReference type="InterPro" id="IPR036390">
    <property type="entry name" value="WH_DNA-bd_sf"/>
</dbReference>
<evidence type="ECO:0000256" key="3">
    <source>
        <dbReference type="ARBA" id="ARBA00022691"/>
    </source>
</evidence>
<dbReference type="RefSeq" id="WP_130459658.1">
    <property type="nucleotide sequence ID" value="NZ_SHKM01000002.1"/>
</dbReference>
<reference evidence="6 7" key="1">
    <citation type="submission" date="2019-02" db="EMBL/GenBank/DDBJ databases">
        <title>Genomic Encyclopedia of Type Strains, Phase IV (KMG-IV): sequencing the most valuable type-strain genomes for metagenomic binning, comparative biology and taxonomic classification.</title>
        <authorList>
            <person name="Goeker M."/>
        </authorList>
    </citation>
    <scope>NUCLEOTIDE SEQUENCE [LARGE SCALE GENOMIC DNA]</scope>
    <source>
        <strain evidence="6 7">DSM 21223</strain>
    </source>
</reference>
<evidence type="ECO:0000259" key="5">
    <source>
        <dbReference type="Pfam" id="PF08100"/>
    </source>
</evidence>
<dbReference type="Pfam" id="PF08100">
    <property type="entry name" value="Dimerisation"/>
    <property type="match status" value="1"/>
</dbReference>
<keyword evidence="1" id="KW-0489">Methyltransferase</keyword>
<dbReference type="InterPro" id="IPR012967">
    <property type="entry name" value="COMT_dimerisation"/>
</dbReference>
<dbReference type="Gene3D" id="1.10.10.10">
    <property type="entry name" value="Winged helix-like DNA-binding domain superfamily/Winged helix DNA-binding domain"/>
    <property type="match status" value="1"/>
</dbReference>
<evidence type="ECO:0000259" key="4">
    <source>
        <dbReference type="Pfam" id="PF00891"/>
    </source>
</evidence>
<dbReference type="InterPro" id="IPR016461">
    <property type="entry name" value="COMT-like"/>
</dbReference>
<dbReference type="InterPro" id="IPR029063">
    <property type="entry name" value="SAM-dependent_MTases_sf"/>
</dbReference>
<dbReference type="CDD" id="cd02440">
    <property type="entry name" value="AdoMet_MTases"/>
    <property type="match status" value="1"/>
</dbReference>
<dbReference type="SUPFAM" id="SSF46785">
    <property type="entry name" value="Winged helix' DNA-binding domain"/>
    <property type="match status" value="1"/>
</dbReference>